<keyword evidence="2" id="KW-1185">Reference proteome</keyword>
<evidence type="ECO:0000313" key="2">
    <source>
        <dbReference type="Proteomes" id="UP000269221"/>
    </source>
</evidence>
<dbReference type="OrthoDB" id="10474867at2759"/>
<protein>
    <submittedName>
        <fullName evidence="1">Uncharacterized protein</fullName>
    </submittedName>
</protein>
<dbReference type="AlphaFoldDB" id="A0A3M0K3F3"/>
<reference evidence="1 2" key="1">
    <citation type="submission" date="2018-07" db="EMBL/GenBank/DDBJ databases">
        <title>A high quality draft genome assembly of the barn swallow (H. rustica rustica).</title>
        <authorList>
            <person name="Formenti G."/>
            <person name="Chiara M."/>
            <person name="Poveda L."/>
            <person name="Francoijs K.-J."/>
            <person name="Bonisoli-Alquati A."/>
            <person name="Canova L."/>
            <person name="Gianfranceschi L."/>
            <person name="Horner D.S."/>
            <person name="Saino N."/>
        </authorList>
    </citation>
    <scope>NUCLEOTIDE SEQUENCE [LARGE SCALE GENOMIC DNA]</scope>
    <source>
        <strain evidence="1">Chelidonia</strain>
        <tissue evidence="1">Blood</tissue>
    </source>
</reference>
<dbReference type="Proteomes" id="UP000269221">
    <property type="component" value="Unassembled WGS sequence"/>
</dbReference>
<accession>A0A3M0K3F3</accession>
<dbReference type="EMBL" id="QRBI01000120">
    <property type="protein sequence ID" value="RMC07696.1"/>
    <property type="molecule type" value="Genomic_DNA"/>
</dbReference>
<name>A0A3M0K3F3_HIRRU</name>
<organism evidence="1 2">
    <name type="scientific">Hirundo rustica rustica</name>
    <dbReference type="NCBI Taxonomy" id="333673"/>
    <lineage>
        <taxon>Eukaryota</taxon>
        <taxon>Metazoa</taxon>
        <taxon>Chordata</taxon>
        <taxon>Craniata</taxon>
        <taxon>Vertebrata</taxon>
        <taxon>Euteleostomi</taxon>
        <taxon>Archelosauria</taxon>
        <taxon>Archosauria</taxon>
        <taxon>Dinosauria</taxon>
        <taxon>Saurischia</taxon>
        <taxon>Theropoda</taxon>
        <taxon>Coelurosauria</taxon>
        <taxon>Aves</taxon>
        <taxon>Neognathae</taxon>
        <taxon>Neoaves</taxon>
        <taxon>Telluraves</taxon>
        <taxon>Australaves</taxon>
        <taxon>Passeriformes</taxon>
        <taxon>Sylvioidea</taxon>
        <taxon>Hirundinidae</taxon>
        <taxon>Hirundo</taxon>
    </lineage>
</organism>
<comment type="caution">
    <text evidence="1">The sequence shown here is derived from an EMBL/GenBank/DDBJ whole genome shotgun (WGS) entry which is preliminary data.</text>
</comment>
<sequence length="124" mass="14366">MLVPWLLREKGMRYLESRRVNQRWIEKAAVLLSCKVKRCAKMDHESLKLTIRHLYNPDGKAGQIRPDNSPCKRDYASDVCLPQGIYLSGEEGDALGNWTRERGRGETNYSNCPCRNRVQMQEPI</sequence>
<gene>
    <name evidence="1" type="ORF">DUI87_17173</name>
</gene>
<proteinExistence type="predicted"/>
<evidence type="ECO:0000313" key="1">
    <source>
        <dbReference type="EMBL" id="RMC07696.1"/>
    </source>
</evidence>